<reference evidence="7 8" key="1">
    <citation type="journal article" date="2016" name="Nat. Commun.">
        <title>Thousands of microbial genomes shed light on interconnected biogeochemical processes in an aquifer system.</title>
        <authorList>
            <person name="Anantharaman K."/>
            <person name="Brown C.T."/>
            <person name="Hug L.A."/>
            <person name="Sharon I."/>
            <person name="Castelle C.J."/>
            <person name="Probst A.J."/>
            <person name="Thomas B.C."/>
            <person name="Singh A."/>
            <person name="Wilkins M.J."/>
            <person name="Karaoz U."/>
            <person name="Brodie E.L."/>
            <person name="Williams K.H."/>
            <person name="Hubbard S.S."/>
            <person name="Banfield J.F."/>
        </authorList>
    </citation>
    <scope>NUCLEOTIDE SEQUENCE [LARGE SCALE GENOMIC DNA]</scope>
</reference>
<dbReference type="SUPFAM" id="SSF52156">
    <property type="entry name" value="Initiation factor IF2/eIF5b, domain 3"/>
    <property type="match status" value="1"/>
</dbReference>
<dbReference type="EMBL" id="MFKJ01000020">
    <property type="protein sequence ID" value="OGG38469.1"/>
    <property type="molecule type" value="Genomic_DNA"/>
</dbReference>
<keyword evidence="3" id="KW-0547">Nucleotide-binding</keyword>
<dbReference type="STRING" id="1798470.A3D55_00750"/>
<dbReference type="GO" id="GO:0005525">
    <property type="term" value="F:GTP binding"/>
    <property type="evidence" value="ECO:0007669"/>
    <property type="project" value="UniProtKB-KW"/>
</dbReference>
<evidence type="ECO:0000256" key="4">
    <source>
        <dbReference type="ARBA" id="ARBA00022917"/>
    </source>
</evidence>
<organism evidence="7 8">
    <name type="scientific">Candidatus Jorgensenbacteria bacterium RIFCSPHIGHO2_02_FULL_45_20</name>
    <dbReference type="NCBI Taxonomy" id="1798470"/>
    <lineage>
        <taxon>Bacteria</taxon>
        <taxon>Candidatus Joergenseniibacteriota</taxon>
    </lineage>
</organism>
<dbReference type="NCBIfam" id="TIGR00231">
    <property type="entry name" value="small_GTP"/>
    <property type="match status" value="1"/>
</dbReference>
<evidence type="ECO:0000256" key="1">
    <source>
        <dbReference type="ARBA" id="ARBA00007733"/>
    </source>
</evidence>
<protein>
    <recommendedName>
        <fullName evidence="6">Tr-type G domain-containing protein</fullName>
    </recommendedName>
</protein>
<dbReference type="FunFam" id="3.40.50.10050:FF:000001">
    <property type="entry name" value="Translation initiation factor IF-2"/>
    <property type="match status" value="1"/>
</dbReference>
<keyword evidence="5" id="KW-0342">GTP-binding</keyword>
<dbReference type="InterPro" id="IPR027417">
    <property type="entry name" value="P-loop_NTPase"/>
</dbReference>
<gene>
    <name evidence="7" type="ORF">A3D55_00750</name>
</gene>
<dbReference type="Pfam" id="PF00009">
    <property type="entry name" value="GTP_EFTU"/>
    <property type="match status" value="1"/>
</dbReference>
<dbReference type="InterPro" id="IPR000795">
    <property type="entry name" value="T_Tr_GTP-bd_dom"/>
</dbReference>
<dbReference type="CDD" id="cd01887">
    <property type="entry name" value="IF2_eIF5B"/>
    <property type="match status" value="1"/>
</dbReference>
<feature type="domain" description="Tr-type G" evidence="6">
    <location>
        <begin position="3"/>
        <end position="178"/>
    </location>
</feature>
<dbReference type="PANTHER" id="PTHR43381">
    <property type="entry name" value="TRANSLATION INITIATION FACTOR IF-2-RELATED"/>
    <property type="match status" value="1"/>
</dbReference>
<name>A0A1F6BNH2_9BACT</name>
<accession>A0A1F6BNH2</accession>
<dbReference type="Pfam" id="PF11987">
    <property type="entry name" value="IF-2"/>
    <property type="match status" value="1"/>
</dbReference>
<dbReference type="GO" id="GO:0005737">
    <property type="term" value="C:cytoplasm"/>
    <property type="evidence" value="ECO:0007669"/>
    <property type="project" value="TreeGrafter"/>
</dbReference>
<dbReference type="PRINTS" id="PR00315">
    <property type="entry name" value="ELONGATNFCT"/>
</dbReference>
<dbReference type="Gene3D" id="3.40.50.300">
    <property type="entry name" value="P-loop containing nucleotide triphosphate hydrolases"/>
    <property type="match status" value="1"/>
</dbReference>
<dbReference type="PANTHER" id="PTHR43381:SF4">
    <property type="entry name" value="EUKARYOTIC TRANSLATION INITIATION FACTOR 5B"/>
    <property type="match status" value="1"/>
</dbReference>
<dbReference type="SUPFAM" id="SSF50447">
    <property type="entry name" value="Translation proteins"/>
    <property type="match status" value="2"/>
</dbReference>
<comment type="similarity">
    <text evidence="1">Belongs to the TRAFAC class translation factor GTPase superfamily. Classic translation factor GTPase family. IF-2 subfamily.</text>
</comment>
<evidence type="ECO:0000259" key="6">
    <source>
        <dbReference type="PROSITE" id="PS51722"/>
    </source>
</evidence>
<dbReference type="InterPro" id="IPR053905">
    <property type="entry name" value="EF-G-like_DII"/>
</dbReference>
<keyword evidence="4" id="KW-0648">Protein biosynthesis</keyword>
<dbReference type="SUPFAM" id="SSF52540">
    <property type="entry name" value="P-loop containing nucleoside triphosphate hydrolases"/>
    <property type="match status" value="1"/>
</dbReference>
<keyword evidence="2" id="KW-0396">Initiation factor</keyword>
<sequence>MEKRSPIIAVMGHVDHGKTTLLDCIRKTSVVMREAGGITQSIGAYEIVYTPAGADKNVARKITFLDTPGHEAFAVMRSESVKVADVVILVVAADDGVKPQTLNTLEYLKREKTPFIVAINKIDKQNANVEKTKTDLANAGVYLEGFGGSVSWHQISAKTGDGVPELLDITLLTSDILGLSCDSQADAEGIVLTSKVDGKQGNIVGVVVKNGTLKEGTAISTNTAAGKIRRIIDSTGHQVKELIPSAPALILGFGAPPLVGEEFKTGKSSDSAVRSCLVKTETAAGNERDKKMPLIIKANEAGSLEALKNVITKLCEKFPLCVISKGIGDIYENEAKLALQTGGIILGFNVKIDKAALNVIRAHGITAISSDIIYELEKSIEEFFSGNIKHDFRKIKILATFGGPGGKEYIIGGKVIKGPVRNQEPFELWRNIKPIGKGKIINLQSGRKDVSEAGESMEVGLLVSSDMPMREDDELMFEDK</sequence>
<evidence type="ECO:0000313" key="8">
    <source>
        <dbReference type="Proteomes" id="UP000178825"/>
    </source>
</evidence>
<dbReference type="GO" id="GO:0003743">
    <property type="term" value="F:translation initiation factor activity"/>
    <property type="evidence" value="ECO:0007669"/>
    <property type="project" value="UniProtKB-KW"/>
</dbReference>
<proteinExistence type="inferred from homology"/>
<dbReference type="PROSITE" id="PS51722">
    <property type="entry name" value="G_TR_2"/>
    <property type="match status" value="1"/>
</dbReference>
<dbReference type="InterPro" id="IPR023115">
    <property type="entry name" value="TIF_IF2_dom3"/>
</dbReference>
<dbReference type="InterPro" id="IPR009000">
    <property type="entry name" value="Transl_B-barrel_sf"/>
</dbReference>
<dbReference type="InterPro" id="IPR005225">
    <property type="entry name" value="Small_GTP-bd"/>
</dbReference>
<dbReference type="AlphaFoldDB" id="A0A1F6BNH2"/>
<dbReference type="Pfam" id="PF22042">
    <property type="entry name" value="EF-G_D2"/>
    <property type="match status" value="1"/>
</dbReference>
<dbReference type="GO" id="GO:0003924">
    <property type="term" value="F:GTPase activity"/>
    <property type="evidence" value="ECO:0007669"/>
    <property type="project" value="InterPro"/>
</dbReference>
<dbReference type="FunFam" id="3.40.50.300:FF:000019">
    <property type="entry name" value="Translation initiation factor IF-2"/>
    <property type="match status" value="1"/>
</dbReference>
<dbReference type="Gene3D" id="2.40.30.10">
    <property type="entry name" value="Translation factors"/>
    <property type="match status" value="2"/>
</dbReference>
<dbReference type="InterPro" id="IPR015760">
    <property type="entry name" value="TIF_IF2"/>
</dbReference>
<evidence type="ECO:0000256" key="3">
    <source>
        <dbReference type="ARBA" id="ARBA00022741"/>
    </source>
</evidence>
<comment type="caution">
    <text evidence="7">The sequence shown here is derived from an EMBL/GenBank/DDBJ whole genome shotgun (WGS) entry which is preliminary data.</text>
</comment>
<dbReference type="Gene3D" id="3.40.50.10050">
    <property type="entry name" value="Translation initiation factor IF- 2, domain 3"/>
    <property type="match status" value="1"/>
</dbReference>
<dbReference type="Proteomes" id="UP000178825">
    <property type="component" value="Unassembled WGS sequence"/>
</dbReference>
<dbReference type="InterPro" id="IPR036925">
    <property type="entry name" value="TIF_IF2_dom3_sf"/>
</dbReference>
<evidence type="ECO:0000256" key="5">
    <source>
        <dbReference type="ARBA" id="ARBA00023134"/>
    </source>
</evidence>
<evidence type="ECO:0000313" key="7">
    <source>
        <dbReference type="EMBL" id="OGG38469.1"/>
    </source>
</evidence>
<evidence type="ECO:0000256" key="2">
    <source>
        <dbReference type="ARBA" id="ARBA00022540"/>
    </source>
</evidence>